<dbReference type="AlphaFoldDB" id="A0A501XM48"/>
<organism evidence="2 3">
    <name type="scientific">Sandaracinobacter neustonicus</name>
    <dbReference type="NCBI Taxonomy" id="1715348"/>
    <lineage>
        <taxon>Bacteria</taxon>
        <taxon>Pseudomonadati</taxon>
        <taxon>Pseudomonadota</taxon>
        <taxon>Alphaproteobacteria</taxon>
        <taxon>Sphingomonadales</taxon>
        <taxon>Sphingosinicellaceae</taxon>
        <taxon>Sandaracinobacter</taxon>
    </lineage>
</organism>
<comment type="caution">
    <text evidence="2">The sequence shown here is derived from an EMBL/GenBank/DDBJ whole genome shotgun (WGS) entry which is preliminary data.</text>
</comment>
<feature type="transmembrane region" description="Helical" evidence="1">
    <location>
        <begin position="187"/>
        <end position="204"/>
    </location>
</feature>
<dbReference type="OrthoDB" id="8911774at2"/>
<keyword evidence="1" id="KW-0472">Membrane</keyword>
<keyword evidence="1" id="KW-0812">Transmembrane</keyword>
<gene>
    <name evidence="2" type="ORF">FJQ54_07625</name>
</gene>
<evidence type="ECO:0000313" key="3">
    <source>
        <dbReference type="Proteomes" id="UP000319897"/>
    </source>
</evidence>
<keyword evidence="1" id="KW-1133">Transmembrane helix</keyword>
<keyword evidence="3" id="KW-1185">Reference proteome</keyword>
<dbReference type="Proteomes" id="UP000319897">
    <property type="component" value="Unassembled WGS sequence"/>
</dbReference>
<reference evidence="2 3" key="1">
    <citation type="submission" date="2019-06" db="EMBL/GenBank/DDBJ databases">
        <authorList>
            <person name="Lee I."/>
            <person name="Jang G.I."/>
            <person name="Hwang C.Y."/>
        </authorList>
    </citation>
    <scope>NUCLEOTIDE SEQUENCE [LARGE SCALE GENOMIC DNA]</scope>
    <source>
        <strain evidence="2 3">PAMC 28131</strain>
    </source>
</reference>
<protein>
    <recommendedName>
        <fullName evidence="4">DUF1330 domain-containing protein</fullName>
    </recommendedName>
</protein>
<evidence type="ECO:0000313" key="2">
    <source>
        <dbReference type="EMBL" id="TPE61762.1"/>
    </source>
</evidence>
<dbReference type="Gene3D" id="3.30.70.100">
    <property type="match status" value="1"/>
</dbReference>
<accession>A0A501XM48</accession>
<name>A0A501XM48_9SPHN</name>
<dbReference type="RefSeq" id="WP_140927821.1">
    <property type="nucleotide sequence ID" value="NZ_VFSU01000021.1"/>
</dbReference>
<sequence length="205" mass="22530">MWWPFAGALVAYLLFRLWYDGWRGPLTAAEIDEGLAAIAARGGSAGTDTGQFRQFLEADDGREFVMLNLVKVTPGLVPHPISGEPVEGRAMLDHYTRHFIRRLVARGGHPAIVARKVGPYVDAWGDVPADPGWSIVGFMRYRSRRDLLALAADPSFGPVHAYKSLGTRETFSFPTQPMMKLFVGPRLWVALLLALLAALASLGLK</sequence>
<dbReference type="EMBL" id="VFSU01000021">
    <property type="protein sequence ID" value="TPE61762.1"/>
    <property type="molecule type" value="Genomic_DNA"/>
</dbReference>
<evidence type="ECO:0008006" key="4">
    <source>
        <dbReference type="Google" id="ProtNLM"/>
    </source>
</evidence>
<proteinExistence type="predicted"/>
<evidence type="ECO:0000256" key="1">
    <source>
        <dbReference type="SAM" id="Phobius"/>
    </source>
</evidence>